<dbReference type="PANTHER" id="PTHR30469">
    <property type="entry name" value="MULTIDRUG RESISTANCE PROTEIN MDTA"/>
    <property type="match status" value="1"/>
</dbReference>
<feature type="region of interest" description="Disordered" evidence="5">
    <location>
        <begin position="384"/>
        <end position="419"/>
    </location>
</feature>
<evidence type="ECO:0000313" key="10">
    <source>
        <dbReference type="Proteomes" id="UP001499915"/>
    </source>
</evidence>
<keyword evidence="6" id="KW-1133">Transmembrane helix</keyword>
<evidence type="ECO:0000256" key="4">
    <source>
        <dbReference type="SAM" id="Coils"/>
    </source>
</evidence>
<evidence type="ECO:0000256" key="3">
    <source>
        <dbReference type="ARBA" id="ARBA00022448"/>
    </source>
</evidence>
<evidence type="ECO:0000256" key="2">
    <source>
        <dbReference type="ARBA" id="ARBA00009477"/>
    </source>
</evidence>
<dbReference type="InterPro" id="IPR058625">
    <property type="entry name" value="MdtA-like_BSH"/>
</dbReference>
<keyword evidence="6" id="KW-0812">Transmembrane</keyword>
<dbReference type="Gene3D" id="2.40.50.100">
    <property type="match status" value="1"/>
</dbReference>
<sequence length="419" mass="45780">MIKRILPFIVIAVLGAISWVIVQNPPEVKRGAPPQASRISVETQTLSLAPFKIQVKSYGRVKPRTQSTLLPQVSGQIVWLNPDFRAGGFFEQGEELIRLDGRDYKAEVSQAEAALMSARQTLAEERARSAQAAADWKRLGNPGEAPPLVLRKPQLNAAKASVASAEAALAVAELNLERTRIRAPYAGRVLDNEVDLGQVVSSGTTLGQIYAVDVLEVRLPLQDRDLAYLRLPEEYRVEGGEPFQPKVEIRSDLIRPERWQGRIVQTEGAIDETSRQLHVLAQIDDPYGEKAVDRVPLKVGQYVTALIEGIEVENALLIPNKAIYQGSYVYVVEAGALQRREIEIAWQDETQALIKAGLEPGEQLVLTSLGQVVSGTQVRIKGGETTTVEADDNGNVTGNVPSERGKAGSEFGKPEGDRS</sequence>
<feature type="coiled-coil region" evidence="4">
    <location>
        <begin position="155"/>
        <end position="182"/>
    </location>
</feature>
<feature type="compositionally biased region" description="Polar residues" evidence="5">
    <location>
        <begin position="384"/>
        <end position="400"/>
    </location>
</feature>
<dbReference type="InterPro" id="IPR058627">
    <property type="entry name" value="MdtA-like_C"/>
</dbReference>
<dbReference type="InterPro" id="IPR006143">
    <property type="entry name" value="RND_pump_MFP"/>
</dbReference>
<dbReference type="Gene3D" id="2.40.30.170">
    <property type="match status" value="1"/>
</dbReference>
<comment type="similarity">
    <text evidence="2">Belongs to the membrane fusion protein (MFP) (TC 8.A.1) family.</text>
</comment>
<organism evidence="9 10">
    <name type="scientific">Marinobacterium maritimum</name>
    <dbReference type="NCBI Taxonomy" id="500162"/>
    <lineage>
        <taxon>Bacteria</taxon>
        <taxon>Pseudomonadati</taxon>
        <taxon>Pseudomonadota</taxon>
        <taxon>Gammaproteobacteria</taxon>
        <taxon>Oceanospirillales</taxon>
        <taxon>Oceanospirillaceae</taxon>
        <taxon>Marinobacterium</taxon>
    </lineage>
</organism>
<evidence type="ECO:0000313" key="9">
    <source>
        <dbReference type="EMBL" id="GAA0694666.1"/>
    </source>
</evidence>
<feature type="transmembrane region" description="Helical" evidence="6">
    <location>
        <begin position="5"/>
        <end position="22"/>
    </location>
</feature>
<feature type="compositionally biased region" description="Basic and acidic residues" evidence="5">
    <location>
        <begin position="403"/>
        <end position="419"/>
    </location>
</feature>
<dbReference type="RefSeq" id="WP_343806006.1">
    <property type="nucleotide sequence ID" value="NZ_BAAAET010000003.1"/>
</dbReference>
<dbReference type="Pfam" id="PF25917">
    <property type="entry name" value="BSH_RND"/>
    <property type="match status" value="1"/>
</dbReference>
<reference evidence="10" key="1">
    <citation type="journal article" date="2019" name="Int. J. Syst. Evol. Microbiol.">
        <title>The Global Catalogue of Microorganisms (GCM) 10K type strain sequencing project: providing services to taxonomists for standard genome sequencing and annotation.</title>
        <authorList>
            <consortium name="The Broad Institute Genomics Platform"/>
            <consortium name="The Broad Institute Genome Sequencing Center for Infectious Disease"/>
            <person name="Wu L."/>
            <person name="Ma J."/>
        </authorList>
    </citation>
    <scope>NUCLEOTIDE SEQUENCE [LARGE SCALE GENOMIC DNA]</scope>
    <source>
        <strain evidence="10">JCM 15134</strain>
    </source>
</reference>
<accession>A0ABP3TDA1</accession>
<dbReference type="Gene3D" id="1.10.287.470">
    <property type="entry name" value="Helix hairpin bin"/>
    <property type="match status" value="1"/>
</dbReference>
<dbReference type="PANTHER" id="PTHR30469:SF12">
    <property type="entry name" value="MULTIDRUG RESISTANCE PROTEIN MDTA"/>
    <property type="match status" value="1"/>
</dbReference>
<keyword evidence="3" id="KW-0813">Transport</keyword>
<dbReference type="Pfam" id="PF25967">
    <property type="entry name" value="RND-MFP_C"/>
    <property type="match status" value="1"/>
</dbReference>
<evidence type="ECO:0000256" key="5">
    <source>
        <dbReference type="SAM" id="MobiDB-lite"/>
    </source>
</evidence>
<keyword evidence="4" id="KW-0175">Coiled coil</keyword>
<evidence type="ECO:0000256" key="1">
    <source>
        <dbReference type="ARBA" id="ARBA00004196"/>
    </source>
</evidence>
<dbReference type="EMBL" id="BAAAET010000003">
    <property type="protein sequence ID" value="GAA0694666.1"/>
    <property type="molecule type" value="Genomic_DNA"/>
</dbReference>
<feature type="domain" description="Multidrug resistance protein MdtA-like C-terminal permuted SH3" evidence="8">
    <location>
        <begin position="314"/>
        <end position="367"/>
    </location>
</feature>
<dbReference type="SUPFAM" id="SSF111369">
    <property type="entry name" value="HlyD-like secretion proteins"/>
    <property type="match status" value="1"/>
</dbReference>
<evidence type="ECO:0000256" key="6">
    <source>
        <dbReference type="SAM" id="Phobius"/>
    </source>
</evidence>
<protein>
    <submittedName>
        <fullName evidence="9">Efflux RND transporter periplasmic adaptor subunit</fullName>
    </submittedName>
</protein>
<name>A0ABP3TDA1_9GAMM</name>
<proteinExistence type="inferred from homology"/>
<dbReference type="NCBIfam" id="TIGR01730">
    <property type="entry name" value="RND_mfp"/>
    <property type="match status" value="1"/>
</dbReference>
<comment type="subcellular location">
    <subcellularLocation>
        <location evidence="1">Cell envelope</location>
    </subcellularLocation>
</comment>
<dbReference type="Gene3D" id="2.40.420.20">
    <property type="match status" value="1"/>
</dbReference>
<gene>
    <name evidence="9" type="ORF">GCM10009104_22700</name>
</gene>
<keyword evidence="6" id="KW-0472">Membrane</keyword>
<keyword evidence="10" id="KW-1185">Reference proteome</keyword>
<dbReference type="Proteomes" id="UP001499915">
    <property type="component" value="Unassembled WGS sequence"/>
</dbReference>
<evidence type="ECO:0000259" key="8">
    <source>
        <dbReference type="Pfam" id="PF25967"/>
    </source>
</evidence>
<evidence type="ECO:0000259" key="7">
    <source>
        <dbReference type="Pfam" id="PF25917"/>
    </source>
</evidence>
<comment type="caution">
    <text evidence="9">The sequence shown here is derived from an EMBL/GenBank/DDBJ whole genome shotgun (WGS) entry which is preliminary data.</text>
</comment>
<feature type="domain" description="Multidrug resistance protein MdtA-like barrel-sandwich hybrid" evidence="7">
    <location>
        <begin position="68"/>
        <end position="208"/>
    </location>
</feature>